<dbReference type="InterPro" id="IPR011600">
    <property type="entry name" value="Pept_C14_caspase"/>
</dbReference>
<reference evidence="4 5" key="1">
    <citation type="journal article" date="2013" name="BMC Genomics">
        <title>Reconstruction of the lipid metabolism for the microalga Monoraphidium neglectum from its genome sequence reveals characteristics suitable for biofuel production.</title>
        <authorList>
            <person name="Bogen C."/>
            <person name="Al-Dilaimi A."/>
            <person name="Albersmeier A."/>
            <person name="Wichmann J."/>
            <person name="Grundmann M."/>
            <person name="Rupp O."/>
            <person name="Lauersen K.J."/>
            <person name="Blifernez-Klassen O."/>
            <person name="Kalinowski J."/>
            <person name="Goesmann A."/>
            <person name="Mussgnug J.H."/>
            <person name="Kruse O."/>
        </authorList>
    </citation>
    <scope>NUCLEOTIDE SEQUENCE [LARGE SCALE GENOMIC DNA]</scope>
    <source>
        <strain evidence="4 5">SAG 48.87</strain>
    </source>
</reference>
<dbReference type="GO" id="GO:0005737">
    <property type="term" value="C:cytoplasm"/>
    <property type="evidence" value="ECO:0007669"/>
    <property type="project" value="TreeGrafter"/>
</dbReference>
<dbReference type="EMBL" id="KK100242">
    <property type="protein sequence ID" value="KIZ07638.1"/>
    <property type="molecule type" value="Genomic_DNA"/>
</dbReference>
<dbReference type="GO" id="GO:0004197">
    <property type="term" value="F:cysteine-type endopeptidase activity"/>
    <property type="evidence" value="ECO:0007669"/>
    <property type="project" value="InterPro"/>
</dbReference>
<comment type="similarity">
    <text evidence="1">Belongs to the peptidase C14B family.</text>
</comment>
<dbReference type="OrthoDB" id="3223806at2759"/>
<protein>
    <submittedName>
        <fullName evidence="4">Metacaspase-2</fullName>
        <ecNumber evidence="4">3.4.22.-</ecNumber>
    </submittedName>
</protein>
<keyword evidence="5" id="KW-1185">Reference proteome</keyword>
<dbReference type="AlphaFoldDB" id="A0A0D2KC37"/>
<dbReference type="RefSeq" id="XP_013906657.1">
    <property type="nucleotide sequence ID" value="XM_014051203.1"/>
</dbReference>
<dbReference type="GO" id="GO:0006508">
    <property type="term" value="P:proteolysis"/>
    <property type="evidence" value="ECO:0007669"/>
    <property type="project" value="InterPro"/>
</dbReference>
<dbReference type="InterPro" id="IPR050452">
    <property type="entry name" value="Metacaspase"/>
</dbReference>
<feature type="compositionally biased region" description="Low complexity" evidence="2">
    <location>
        <begin position="27"/>
        <end position="73"/>
    </location>
</feature>
<dbReference type="KEGG" id="mng:MNEG_0308"/>
<gene>
    <name evidence="4" type="ORF">MNEG_0308</name>
</gene>
<organism evidence="4 5">
    <name type="scientific">Monoraphidium neglectum</name>
    <dbReference type="NCBI Taxonomy" id="145388"/>
    <lineage>
        <taxon>Eukaryota</taxon>
        <taxon>Viridiplantae</taxon>
        <taxon>Chlorophyta</taxon>
        <taxon>core chlorophytes</taxon>
        <taxon>Chlorophyceae</taxon>
        <taxon>CS clade</taxon>
        <taxon>Sphaeropleales</taxon>
        <taxon>Selenastraceae</taxon>
        <taxon>Monoraphidium</taxon>
    </lineage>
</organism>
<sequence>MGLFSKLAEKAEKMAAQALGGGGGAGQQPQQQYGQQQYGQQPYGQQQQYGQQHQGGYAPPQVYQQQQAPQQQYHPGFGQAPPQPSAPQYQAPTAYSPNPPQQQAPVQGRKKAVLVGISYVGTRAHLRGTLNDVECIKYCLINRFGFPESQIVVLRDDVQHPDFYPTKANIFRAIQWLMTDLQFGDSLFFHFSGHGSQLRDPTGMEADGYDETILPVDHATAGQIRDTG</sequence>
<dbReference type="Gene3D" id="3.40.50.12660">
    <property type="match status" value="1"/>
</dbReference>
<evidence type="ECO:0000256" key="2">
    <source>
        <dbReference type="SAM" id="MobiDB-lite"/>
    </source>
</evidence>
<dbReference type="EC" id="3.4.22.-" evidence="4"/>
<name>A0A0D2KC37_9CHLO</name>
<accession>A0A0D2KC37</accession>
<dbReference type="PANTHER" id="PTHR48104:SF30">
    <property type="entry name" value="METACASPASE-1"/>
    <property type="match status" value="1"/>
</dbReference>
<dbReference type="PANTHER" id="PTHR48104">
    <property type="entry name" value="METACASPASE-4"/>
    <property type="match status" value="1"/>
</dbReference>
<evidence type="ECO:0000259" key="3">
    <source>
        <dbReference type="Pfam" id="PF00656"/>
    </source>
</evidence>
<dbReference type="STRING" id="145388.A0A0D2KC37"/>
<dbReference type="InterPro" id="IPR029030">
    <property type="entry name" value="Caspase-like_dom_sf"/>
</dbReference>
<keyword evidence="4" id="KW-0378">Hydrolase</keyword>
<dbReference type="Proteomes" id="UP000054498">
    <property type="component" value="Unassembled WGS sequence"/>
</dbReference>
<feature type="domain" description="Peptidase C14 caspase" evidence="3">
    <location>
        <begin position="109"/>
        <end position="220"/>
    </location>
</feature>
<dbReference type="SUPFAM" id="SSF52129">
    <property type="entry name" value="Caspase-like"/>
    <property type="match status" value="1"/>
</dbReference>
<proteinExistence type="inferred from homology"/>
<dbReference type="Pfam" id="PF00656">
    <property type="entry name" value="Peptidase_C14"/>
    <property type="match status" value="1"/>
</dbReference>
<dbReference type="GeneID" id="25726426"/>
<evidence type="ECO:0000313" key="4">
    <source>
        <dbReference type="EMBL" id="KIZ07638.1"/>
    </source>
</evidence>
<evidence type="ECO:0000313" key="5">
    <source>
        <dbReference type="Proteomes" id="UP000054498"/>
    </source>
</evidence>
<feature type="region of interest" description="Disordered" evidence="2">
    <location>
        <begin position="19"/>
        <end position="105"/>
    </location>
</feature>
<evidence type="ECO:0000256" key="1">
    <source>
        <dbReference type="ARBA" id="ARBA00009005"/>
    </source>
</evidence>